<feature type="transmembrane region" description="Helical" evidence="1">
    <location>
        <begin position="9"/>
        <end position="26"/>
    </location>
</feature>
<accession>A0ABN3QBH6</accession>
<reference evidence="2 3" key="1">
    <citation type="journal article" date="2019" name="Int. J. Syst. Evol. Microbiol.">
        <title>The Global Catalogue of Microorganisms (GCM) 10K type strain sequencing project: providing services to taxonomists for standard genome sequencing and annotation.</title>
        <authorList>
            <consortium name="The Broad Institute Genomics Platform"/>
            <consortium name="The Broad Institute Genome Sequencing Center for Infectious Disease"/>
            <person name="Wu L."/>
            <person name="Ma J."/>
        </authorList>
    </citation>
    <scope>NUCLEOTIDE SEQUENCE [LARGE SCALE GENOMIC DNA]</scope>
    <source>
        <strain evidence="2 3">JCM 6833</strain>
    </source>
</reference>
<evidence type="ECO:0000313" key="3">
    <source>
        <dbReference type="Proteomes" id="UP001501509"/>
    </source>
</evidence>
<feature type="transmembrane region" description="Helical" evidence="1">
    <location>
        <begin position="32"/>
        <end position="52"/>
    </location>
</feature>
<sequence>MLDSIIRTVVPLIVGAVLGYAAKVGLDLPADAVTAIVTPVITAAYFLLARALEQVWPTARRVLLGFGLTGKQPEYVSPR</sequence>
<dbReference type="Proteomes" id="UP001501509">
    <property type="component" value="Unassembled WGS sequence"/>
</dbReference>
<organism evidence="2 3">
    <name type="scientific">Actinomadura fulvescens</name>
    <dbReference type="NCBI Taxonomy" id="46160"/>
    <lineage>
        <taxon>Bacteria</taxon>
        <taxon>Bacillati</taxon>
        <taxon>Actinomycetota</taxon>
        <taxon>Actinomycetes</taxon>
        <taxon>Streptosporangiales</taxon>
        <taxon>Thermomonosporaceae</taxon>
        <taxon>Actinomadura</taxon>
    </lineage>
</organism>
<comment type="caution">
    <text evidence="2">The sequence shown here is derived from an EMBL/GenBank/DDBJ whole genome shotgun (WGS) entry which is preliminary data.</text>
</comment>
<evidence type="ECO:0008006" key="4">
    <source>
        <dbReference type="Google" id="ProtNLM"/>
    </source>
</evidence>
<keyword evidence="3" id="KW-1185">Reference proteome</keyword>
<protein>
    <recommendedName>
        <fullName evidence="4">Holin</fullName>
    </recommendedName>
</protein>
<proteinExistence type="predicted"/>
<evidence type="ECO:0000313" key="2">
    <source>
        <dbReference type="EMBL" id="GAA2621924.1"/>
    </source>
</evidence>
<dbReference type="EMBL" id="BAAATD010000010">
    <property type="protein sequence ID" value="GAA2621924.1"/>
    <property type="molecule type" value="Genomic_DNA"/>
</dbReference>
<keyword evidence="1" id="KW-1133">Transmembrane helix</keyword>
<name>A0ABN3QBH6_9ACTN</name>
<gene>
    <name evidence="2" type="ORF">GCM10010411_67430</name>
</gene>
<evidence type="ECO:0000256" key="1">
    <source>
        <dbReference type="SAM" id="Phobius"/>
    </source>
</evidence>
<keyword evidence="1" id="KW-0812">Transmembrane</keyword>
<keyword evidence="1" id="KW-0472">Membrane</keyword>